<comment type="caution">
    <text evidence="2">The sequence shown here is derived from an EMBL/GenBank/DDBJ whole genome shotgun (WGS) entry which is preliminary data.</text>
</comment>
<dbReference type="EMBL" id="BOOO01000008">
    <property type="protein sequence ID" value="GII28240.1"/>
    <property type="molecule type" value="Genomic_DNA"/>
</dbReference>
<dbReference type="RefSeq" id="WP_203952298.1">
    <property type="nucleotide sequence ID" value="NZ_BOOO01000008.1"/>
</dbReference>
<protein>
    <submittedName>
        <fullName evidence="2">Uncharacterized protein</fullName>
    </submittedName>
</protein>
<organism evidence="2 3">
    <name type="scientific">Planotetraspora mira</name>
    <dbReference type="NCBI Taxonomy" id="58121"/>
    <lineage>
        <taxon>Bacteria</taxon>
        <taxon>Bacillati</taxon>
        <taxon>Actinomycetota</taxon>
        <taxon>Actinomycetes</taxon>
        <taxon>Streptosporangiales</taxon>
        <taxon>Streptosporangiaceae</taxon>
        <taxon>Planotetraspora</taxon>
    </lineage>
</organism>
<feature type="transmembrane region" description="Helical" evidence="1">
    <location>
        <begin position="80"/>
        <end position="100"/>
    </location>
</feature>
<accession>A0A8J3TJC4</accession>
<keyword evidence="1" id="KW-0472">Membrane</keyword>
<keyword evidence="1" id="KW-1133">Transmembrane helix</keyword>
<reference evidence="2 3" key="1">
    <citation type="submission" date="2021-01" db="EMBL/GenBank/DDBJ databases">
        <title>Whole genome shotgun sequence of Planotetraspora mira NBRC 15435.</title>
        <authorList>
            <person name="Komaki H."/>
            <person name="Tamura T."/>
        </authorList>
    </citation>
    <scope>NUCLEOTIDE SEQUENCE [LARGE SCALE GENOMIC DNA]</scope>
    <source>
        <strain evidence="2 3">NBRC 15435</strain>
    </source>
</reference>
<dbReference type="Proteomes" id="UP000650628">
    <property type="component" value="Unassembled WGS sequence"/>
</dbReference>
<name>A0A8J3TJC4_9ACTN</name>
<keyword evidence="3" id="KW-1185">Reference proteome</keyword>
<dbReference type="AlphaFoldDB" id="A0A8J3TJC4"/>
<gene>
    <name evidence="2" type="ORF">Pmi06nite_16820</name>
</gene>
<sequence length="113" mass="12129">MILAVGGMAAVAVVMWSARRLIVGRARPVLPADLGAADDAIRSSSLQTISGASLALMCLAAGNVMWAIQLDLDAPEPFNWILTWLTIGMWLSAGYAWFGVRVRARRFAPRAST</sequence>
<keyword evidence="1" id="KW-0812">Transmembrane</keyword>
<proteinExistence type="predicted"/>
<evidence type="ECO:0000313" key="2">
    <source>
        <dbReference type="EMBL" id="GII28240.1"/>
    </source>
</evidence>
<feature type="transmembrane region" description="Helical" evidence="1">
    <location>
        <begin position="49"/>
        <end position="68"/>
    </location>
</feature>
<evidence type="ECO:0000313" key="3">
    <source>
        <dbReference type="Proteomes" id="UP000650628"/>
    </source>
</evidence>
<evidence type="ECO:0000256" key="1">
    <source>
        <dbReference type="SAM" id="Phobius"/>
    </source>
</evidence>